<gene>
    <name evidence="2" type="ORF">SAPIS_v1c06880</name>
</gene>
<keyword evidence="1" id="KW-1133">Transmembrane helix</keyword>
<dbReference type="AlphaFoldDB" id="V5RJA0"/>
<sequence>MKKIIDFNTRLKPYKSLYKIFWLSFTLVVLFLFQLIMLSLTIVVPHINSGFFYWSRGVHSLLLDSRSEPHSSQGFIFAATVLGLFPSIAIIPFLYFISANWYINEKLSEKFINTPKVKYMKWSKFIHFAIIGSVFILIPGLISLMNGGGLLPHHTYKAISGAFSDEFKIRTAGIAAFLYYGVGCLFTSIVVFWALGMILKWIQIKISAILGKWFEKYREWKSKKRDLKINKIEARIQNKNKKKNN</sequence>
<dbReference type="EMBL" id="CP006682">
    <property type="protein sequence ID" value="AHB36533.1"/>
    <property type="molecule type" value="Genomic_DNA"/>
</dbReference>
<accession>V5RJA0</accession>
<dbReference type="KEGG" id="sapi:SAPIS_v1c06880"/>
<evidence type="ECO:0008006" key="4">
    <source>
        <dbReference type="Google" id="ProtNLM"/>
    </source>
</evidence>
<name>V5RJA0_SPIAP</name>
<dbReference type="Proteomes" id="UP000018550">
    <property type="component" value="Chromosome"/>
</dbReference>
<evidence type="ECO:0000313" key="2">
    <source>
        <dbReference type="EMBL" id="AHB36533.1"/>
    </source>
</evidence>
<dbReference type="HOGENOM" id="CLU_1133034_0_0_14"/>
<evidence type="ECO:0000256" key="1">
    <source>
        <dbReference type="SAM" id="Phobius"/>
    </source>
</evidence>
<keyword evidence="1" id="KW-0472">Membrane</keyword>
<organism evidence="2 3">
    <name type="scientific">Spiroplasma apis B31</name>
    <dbReference type="NCBI Taxonomy" id="1276258"/>
    <lineage>
        <taxon>Bacteria</taxon>
        <taxon>Bacillati</taxon>
        <taxon>Mycoplasmatota</taxon>
        <taxon>Mollicutes</taxon>
        <taxon>Entomoplasmatales</taxon>
        <taxon>Spiroplasmataceae</taxon>
        <taxon>Spiroplasma</taxon>
    </lineage>
</organism>
<feature type="transmembrane region" description="Helical" evidence="1">
    <location>
        <begin position="21"/>
        <end position="54"/>
    </location>
</feature>
<proteinExistence type="predicted"/>
<feature type="transmembrane region" description="Helical" evidence="1">
    <location>
        <begin position="74"/>
        <end position="104"/>
    </location>
</feature>
<keyword evidence="1" id="KW-0812">Transmembrane</keyword>
<feature type="transmembrane region" description="Helical" evidence="1">
    <location>
        <begin position="125"/>
        <end position="145"/>
    </location>
</feature>
<feature type="transmembrane region" description="Helical" evidence="1">
    <location>
        <begin position="177"/>
        <end position="199"/>
    </location>
</feature>
<dbReference type="STRING" id="1276258.SAPIS_v1c06880"/>
<evidence type="ECO:0000313" key="3">
    <source>
        <dbReference type="Proteomes" id="UP000018550"/>
    </source>
</evidence>
<keyword evidence="3" id="KW-1185">Reference proteome</keyword>
<dbReference type="OrthoDB" id="389038at2"/>
<protein>
    <recommendedName>
        <fullName evidence="4">Transmembrane protein</fullName>
    </recommendedName>
</protein>
<reference evidence="2 3" key="1">
    <citation type="journal article" date="2014" name="Genome Announc.">
        <title>Complete Genome Sequence of Spiroplasma apis B31T (ATCC 33834), a Bacterium Associated with May Disease of Honeybees (Apis mellifera).</title>
        <authorList>
            <person name="Ku C."/>
            <person name="Lo W.S."/>
            <person name="Chen L.L."/>
            <person name="Kuo C.H."/>
        </authorList>
    </citation>
    <scope>NUCLEOTIDE SEQUENCE [LARGE SCALE GENOMIC DNA]</scope>
    <source>
        <strain evidence="2">B31</strain>
    </source>
</reference>
<dbReference type="PATRIC" id="fig|1276258.3.peg.702"/>
<dbReference type="RefSeq" id="WP_023789714.1">
    <property type="nucleotide sequence ID" value="NC_022998.1"/>
</dbReference>